<dbReference type="InterPro" id="IPR017867">
    <property type="entry name" value="Tyr_phospatase_low_mol_wt"/>
</dbReference>
<evidence type="ECO:0000313" key="8">
    <source>
        <dbReference type="EMBL" id="BAT23351.1"/>
    </source>
</evidence>
<dbReference type="SMART" id="SM00226">
    <property type="entry name" value="LMWPc"/>
    <property type="match status" value="1"/>
</dbReference>
<evidence type="ECO:0000256" key="2">
    <source>
        <dbReference type="ARBA" id="ARBA00013064"/>
    </source>
</evidence>
<dbReference type="SUPFAM" id="SSF52788">
    <property type="entry name" value="Phosphotyrosine protein phosphatases I"/>
    <property type="match status" value="1"/>
</dbReference>
<dbReference type="InterPro" id="IPR050438">
    <property type="entry name" value="LMW_PTPase"/>
</dbReference>
<comment type="similarity">
    <text evidence="1">Belongs to the low molecular weight phosphotyrosine protein phosphatase family.</text>
</comment>
<reference evidence="8" key="1">
    <citation type="submission" date="2014-04" db="EMBL/GenBank/DDBJ databases">
        <authorList>
            <person name="Harrison E."/>
        </authorList>
    </citation>
    <scope>NUCLEOTIDE SEQUENCE</scope>
    <source>
        <strain evidence="8">2005/49</strain>
    </source>
</reference>
<feature type="domain" description="Phosphotyrosine protein phosphatase I" evidence="7">
    <location>
        <begin position="6"/>
        <end position="144"/>
    </location>
</feature>
<dbReference type="Gene3D" id="3.40.50.2300">
    <property type="match status" value="1"/>
</dbReference>
<evidence type="ECO:0000256" key="5">
    <source>
        <dbReference type="ARBA" id="ARBA00051722"/>
    </source>
</evidence>
<sequence length="148" mass="16391">MMAMLNSILVVCTGNICRSPIAERFLRQGLPNMKIDSAGTGALIGHEADESAVKIAAFHGLSLDGHKGQQFTSSLGRHYDLILVMEKKHLEQISQISPEARGKTMLFGHWLGSRDIPDPYHKSEEAFSSVYQLIEQSGLRWIEKIGAK</sequence>
<protein>
    <recommendedName>
        <fullName evidence="2">protein-tyrosine-phosphatase</fullName>
        <ecNumber evidence="2">3.1.3.48</ecNumber>
    </recommendedName>
</protein>
<name>A0A0P0YQI3_9ENTR</name>
<feature type="active site" evidence="6">
    <location>
        <position position="18"/>
    </location>
</feature>
<evidence type="ECO:0000256" key="4">
    <source>
        <dbReference type="ARBA" id="ARBA00022912"/>
    </source>
</evidence>
<feature type="active site" description="Nucleophile" evidence="6">
    <location>
        <position position="12"/>
    </location>
</feature>
<dbReference type="EC" id="3.1.3.48" evidence="2"/>
<evidence type="ECO:0000256" key="6">
    <source>
        <dbReference type="PIRSR" id="PIRSR617867-1"/>
    </source>
</evidence>
<dbReference type="GO" id="GO:0004725">
    <property type="term" value="F:protein tyrosine phosphatase activity"/>
    <property type="evidence" value="ECO:0007669"/>
    <property type="project" value="UniProtKB-EC"/>
</dbReference>
<evidence type="ECO:0000256" key="1">
    <source>
        <dbReference type="ARBA" id="ARBA00011063"/>
    </source>
</evidence>
<evidence type="ECO:0000256" key="3">
    <source>
        <dbReference type="ARBA" id="ARBA00022801"/>
    </source>
</evidence>
<feature type="active site" description="Proton donor" evidence="6">
    <location>
        <position position="118"/>
    </location>
</feature>
<dbReference type="InterPro" id="IPR036196">
    <property type="entry name" value="Ptyr_pPase_sf"/>
</dbReference>
<dbReference type="Pfam" id="PF01451">
    <property type="entry name" value="LMWPc"/>
    <property type="match status" value="1"/>
</dbReference>
<dbReference type="PANTHER" id="PTHR11717">
    <property type="entry name" value="LOW MOLECULAR WEIGHT PROTEIN TYROSINE PHOSPHATASE"/>
    <property type="match status" value="1"/>
</dbReference>
<dbReference type="EMBL" id="AB924557">
    <property type="protein sequence ID" value="BAT23351.1"/>
    <property type="molecule type" value="Genomic_DNA"/>
</dbReference>
<keyword evidence="4" id="KW-0904">Protein phosphatase</keyword>
<evidence type="ECO:0000259" key="7">
    <source>
        <dbReference type="SMART" id="SM00226"/>
    </source>
</evidence>
<accession>A0A0P0YQI3</accession>
<dbReference type="InterPro" id="IPR023485">
    <property type="entry name" value="Ptyr_pPase"/>
</dbReference>
<dbReference type="CDD" id="cd16343">
    <property type="entry name" value="LMWPTP"/>
    <property type="match status" value="1"/>
</dbReference>
<dbReference type="PANTHER" id="PTHR11717:SF31">
    <property type="entry name" value="LOW MOLECULAR WEIGHT PROTEIN-TYROSINE-PHOSPHATASE ETP-RELATED"/>
    <property type="match status" value="1"/>
</dbReference>
<dbReference type="PRINTS" id="PR00719">
    <property type="entry name" value="LMWPTPASE"/>
</dbReference>
<gene>
    <name evidence="8" type="primary">wzb</name>
</gene>
<comment type="catalytic activity">
    <reaction evidence="5">
        <text>O-phospho-L-tyrosyl-[protein] + H2O = L-tyrosyl-[protein] + phosphate</text>
        <dbReference type="Rhea" id="RHEA:10684"/>
        <dbReference type="Rhea" id="RHEA-COMP:10136"/>
        <dbReference type="Rhea" id="RHEA-COMP:20101"/>
        <dbReference type="ChEBI" id="CHEBI:15377"/>
        <dbReference type="ChEBI" id="CHEBI:43474"/>
        <dbReference type="ChEBI" id="CHEBI:46858"/>
        <dbReference type="ChEBI" id="CHEBI:61978"/>
        <dbReference type="EC" id="3.1.3.48"/>
    </reaction>
</comment>
<dbReference type="FunFam" id="3.40.50.2300:FF:000041">
    <property type="entry name" value="Low molecular weight protein-tyrosine-phosphatase"/>
    <property type="match status" value="1"/>
</dbReference>
<reference evidence="8" key="2">
    <citation type="journal article" date="2015" name="Sci. Rep.">
        <title>Genetic analysis of capsular polysaccharide synthesis gene clusters in 79 capsular types of Klebsiella spp.</title>
        <authorList>
            <person name="Pan Y.J."/>
            <person name="Lin T.L."/>
            <person name="Chen C.T."/>
            <person name="Chen Y.Y."/>
            <person name="Hsieh P.F."/>
            <person name="Hsu C.R."/>
            <person name="Wu M.C."/>
            <person name="Wang J.T."/>
        </authorList>
    </citation>
    <scope>NUCLEOTIDE SEQUENCE</scope>
    <source>
        <strain evidence="8">2005/49</strain>
    </source>
</reference>
<keyword evidence="3" id="KW-0378">Hydrolase</keyword>
<organism evidence="8">
    <name type="scientific">Klebsiella sp. 2005/49</name>
    <dbReference type="NCBI Taxonomy" id="1497798"/>
    <lineage>
        <taxon>Bacteria</taxon>
        <taxon>Pseudomonadati</taxon>
        <taxon>Pseudomonadota</taxon>
        <taxon>Gammaproteobacteria</taxon>
        <taxon>Enterobacterales</taxon>
        <taxon>Enterobacteriaceae</taxon>
        <taxon>Klebsiella/Raoultella group</taxon>
        <taxon>Klebsiella</taxon>
    </lineage>
</organism>
<dbReference type="AlphaFoldDB" id="A0A0P0YQI3"/>
<proteinExistence type="inferred from homology"/>